<dbReference type="Pfam" id="PF02405">
    <property type="entry name" value="MlaE"/>
    <property type="match status" value="1"/>
</dbReference>
<feature type="transmembrane region" description="Helical" evidence="7">
    <location>
        <begin position="191"/>
        <end position="214"/>
    </location>
</feature>
<reference evidence="8 9" key="1">
    <citation type="submission" date="2020-10" db="EMBL/GenBank/DDBJ databases">
        <title>Complete genome sequence of Paludibaculum fermentans P105T, a facultatively anaerobic acidobacterium capable of dissimilatory Fe(III) reduction.</title>
        <authorList>
            <person name="Dedysh S.N."/>
            <person name="Beletsky A.V."/>
            <person name="Kulichevskaya I.S."/>
            <person name="Mardanov A.V."/>
            <person name="Ravin N.V."/>
        </authorList>
    </citation>
    <scope>NUCLEOTIDE SEQUENCE [LARGE SCALE GENOMIC DNA]</scope>
    <source>
        <strain evidence="8 9">P105</strain>
    </source>
</reference>
<dbReference type="PANTHER" id="PTHR30188">
    <property type="entry name" value="ABC TRANSPORTER PERMEASE PROTEIN-RELATED"/>
    <property type="match status" value="1"/>
</dbReference>
<keyword evidence="6 7" id="KW-0472">Membrane</keyword>
<feature type="transmembrane region" description="Helical" evidence="7">
    <location>
        <begin position="226"/>
        <end position="250"/>
    </location>
</feature>
<dbReference type="GO" id="GO:0043190">
    <property type="term" value="C:ATP-binding cassette (ABC) transporter complex"/>
    <property type="evidence" value="ECO:0007669"/>
    <property type="project" value="InterPro"/>
</dbReference>
<dbReference type="PANTHER" id="PTHR30188:SF4">
    <property type="entry name" value="PROTEIN TRIGALACTOSYLDIACYLGLYCEROL 1, CHLOROPLASTIC"/>
    <property type="match status" value="1"/>
</dbReference>
<organism evidence="8 9">
    <name type="scientific">Paludibaculum fermentans</name>
    <dbReference type="NCBI Taxonomy" id="1473598"/>
    <lineage>
        <taxon>Bacteria</taxon>
        <taxon>Pseudomonadati</taxon>
        <taxon>Acidobacteriota</taxon>
        <taxon>Terriglobia</taxon>
        <taxon>Bryobacterales</taxon>
        <taxon>Bryobacteraceae</taxon>
        <taxon>Paludibaculum</taxon>
    </lineage>
</organism>
<dbReference type="InterPro" id="IPR030802">
    <property type="entry name" value="Permease_MalE"/>
</dbReference>
<evidence type="ECO:0000256" key="4">
    <source>
        <dbReference type="ARBA" id="ARBA00022692"/>
    </source>
</evidence>
<evidence type="ECO:0000256" key="5">
    <source>
        <dbReference type="ARBA" id="ARBA00022989"/>
    </source>
</evidence>
<evidence type="ECO:0000256" key="2">
    <source>
        <dbReference type="ARBA" id="ARBA00007556"/>
    </source>
</evidence>
<evidence type="ECO:0000313" key="8">
    <source>
        <dbReference type="EMBL" id="QOY86186.1"/>
    </source>
</evidence>
<feature type="transmembrane region" description="Helical" evidence="7">
    <location>
        <begin position="140"/>
        <end position="171"/>
    </location>
</feature>
<comment type="subcellular location">
    <subcellularLocation>
        <location evidence="1">Membrane</location>
        <topology evidence="1">Multi-pass membrane protein</topology>
    </subcellularLocation>
</comment>
<evidence type="ECO:0000313" key="9">
    <source>
        <dbReference type="Proteomes" id="UP000593892"/>
    </source>
</evidence>
<keyword evidence="3" id="KW-0813">Transport</keyword>
<dbReference type="GO" id="GO:0005548">
    <property type="term" value="F:phospholipid transporter activity"/>
    <property type="evidence" value="ECO:0007669"/>
    <property type="project" value="TreeGrafter"/>
</dbReference>
<dbReference type="RefSeq" id="WP_194447855.1">
    <property type="nucleotide sequence ID" value="NZ_CP063849.1"/>
</dbReference>
<dbReference type="NCBIfam" id="TIGR00056">
    <property type="entry name" value="MlaE family lipid ABC transporter permease subunit"/>
    <property type="match status" value="1"/>
</dbReference>
<evidence type="ECO:0000256" key="7">
    <source>
        <dbReference type="RuleBase" id="RU362044"/>
    </source>
</evidence>
<evidence type="ECO:0000256" key="1">
    <source>
        <dbReference type="ARBA" id="ARBA00004141"/>
    </source>
</evidence>
<dbReference type="EMBL" id="CP063849">
    <property type="protein sequence ID" value="QOY86186.1"/>
    <property type="molecule type" value="Genomic_DNA"/>
</dbReference>
<keyword evidence="4 7" id="KW-0812">Transmembrane</keyword>
<keyword evidence="9" id="KW-1185">Reference proteome</keyword>
<protein>
    <submittedName>
        <fullName evidence="8">ABC transporter permease</fullName>
    </submittedName>
</protein>
<evidence type="ECO:0000256" key="6">
    <source>
        <dbReference type="ARBA" id="ARBA00023136"/>
    </source>
</evidence>
<evidence type="ECO:0000256" key="3">
    <source>
        <dbReference type="ARBA" id="ARBA00022448"/>
    </source>
</evidence>
<dbReference type="Proteomes" id="UP000593892">
    <property type="component" value="Chromosome"/>
</dbReference>
<dbReference type="KEGG" id="pfer:IRI77_25705"/>
<name>A0A7S7NM53_PALFE</name>
<keyword evidence="5 7" id="KW-1133">Transmembrane helix</keyword>
<comment type="similarity">
    <text evidence="2 7">Belongs to the MlaE permease family.</text>
</comment>
<proteinExistence type="inferred from homology"/>
<dbReference type="AlphaFoldDB" id="A0A7S7NM53"/>
<gene>
    <name evidence="8" type="ORF">IRI77_25705</name>
</gene>
<accession>A0A7S7NM53</accession>
<comment type="caution">
    <text evidence="7">Lacks conserved residue(s) required for the propagation of feature annotation.</text>
</comment>
<dbReference type="InterPro" id="IPR003453">
    <property type="entry name" value="ABC_MlaE_roteobac"/>
</dbReference>
<sequence>MLEFLKAPVLTFQEFVQLSARASRGIVRKPYYWDDVFTQMDLIGVGSLPVVILTGFFSGAVMALQMSRALQTYGATSQVGMIVAITLVREMGPVLTALMVAGRNSSGMASELGSMKVTEQIDAMRALGTDPVMKLVKPRLIATAVVLPLLTVLADFVGLVGGYIVACVMLPLTTGAQYWNTAWRALGYDDIGQGLLKPFIFAIVLSLVGCFYGMRTTGGTQGVGRATTQAVVVASVWVVVLTFIIGRIFVSM</sequence>
<feature type="transmembrane region" description="Helical" evidence="7">
    <location>
        <begin position="42"/>
        <end position="64"/>
    </location>
</feature>